<keyword evidence="1" id="KW-0732">Signal</keyword>
<comment type="caution">
    <text evidence="2">The sequence shown here is derived from an EMBL/GenBank/DDBJ whole genome shotgun (WGS) entry which is preliminary data.</text>
</comment>
<sequence>MKKSTAIVRMICTMCIVAFTFMACNNELAISPDEKEQGSTQLVDEVMALPHRVVPLGYAKLSGAEKVVLWNKHIDKYLSSNKLSKDVIAHIELLRKFNTIEIFENANDPLIKERIAKFEKSWLVEPLANGTIPREVLFRVGTLAGLGVAEADLGSLNSRVSAKASEGGSGGATCECRYDLGCLGWDNTCDKGNCRDAYNSSCGVFGTSNCTGKCRVA</sequence>
<gene>
    <name evidence="2" type="ORF">LXM26_07570</name>
</gene>
<evidence type="ECO:0000256" key="1">
    <source>
        <dbReference type="SAM" id="SignalP"/>
    </source>
</evidence>
<name>A0A9X1TCZ0_9BACT</name>
<evidence type="ECO:0000313" key="2">
    <source>
        <dbReference type="EMBL" id="MCF0061346.1"/>
    </source>
</evidence>
<proteinExistence type="predicted"/>
<organism evidence="2 3">
    <name type="scientific">Dyadobacter chenwenxiniae</name>
    <dbReference type="NCBI Taxonomy" id="2906456"/>
    <lineage>
        <taxon>Bacteria</taxon>
        <taxon>Pseudomonadati</taxon>
        <taxon>Bacteroidota</taxon>
        <taxon>Cytophagia</taxon>
        <taxon>Cytophagales</taxon>
        <taxon>Spirosomataceae</taxon>
        <taxon>Dyadobacter</taxon>
    </lineage>
</organism>
<dbReference type="PROSITE" id="PS51257">
    <property type="entry name" value="PROKAR_LIPOPROTEIN"/>
    <property type="match status" value="1"/>
</dbReference>
<dbReference type="RefSeq" id="WP_234654585.1">
    <property type="nucleotide sequence ID" value="NZ_CP094997.1"/>
</dbReference>
<feature type="signal peptide" evidence="1">
    <location>
        <begin position="1"/>
        <end position="23"/>
    </location>
</feature>
<protein>
    <submittedName>
        <fullName evidence="2">Bacteriocin fulvocin C-related protein</fullName>
    </submittedName>
</protein>
<keyword evidence="3" id="KW-1185">Reference proteome</keyword>
<dbReference type="EMBL" id="JAJTTC010000001">
    <property type="protein sequence ID" value="MCF0061346.1"/>
    <property type="molecule type" value="Genomic_DNA"/>
</dbReference>
<dbReference type="Proteomes" id="UP001139000">
    <property type="component" value="Unassembled WGS sequence"/>
</dbReference>
<dbReference type="NCBIfam" id="NF033852">
    <property type="entry name" value="fulvocin_rel"/>
    <property type="match status" value="1"/>
</dbReference>
<accession>A0A9X1TCZ0</accession>
<reference evidence="2" key="1">
    <citation type="submission" date="2021-12" db="EMBL/GenBank/DDBJ databases">
        <title>Novel species in genus Dyadobacter.</title>
        <authorList>
            <person name="Ma C."/>
        </authorList>
    </citation>
    <scope>NUCLEOTIDE SEQUENCE</scope>
    <source>
        <strain evidence="2">LJ419</strain>
    </source>
</reference>
<feature type="chain" id="PRO_5040948486" evidence="1">
    <location>
        <begin position="24"/>
        <end position="217"/>
    </location>
</feature>
<evidence type="ECO:0000313" key="3">
    <source>
        <dbReference type="Proteomes" id="UP001139000"/>
    </source>
</evidence>
<dbReference type="AlphaFoldDB" id="A0A9X1TCZ0"/>